<dbReference type="GO" id="GO:0003677">
    <property type="term" value="F:DNA binding"/>
    <property type="evidence" value="ECO:0007669"/>
    <property type="project" value="UniProtKB-KW"/>
</dbReference>
<gene>
    <name evidence="5" type="ORF">C798_20860</name>
</gene>
<dbReference type="CDD" id="cd06170">
    <property type="entry name" value="LuxR_C_like"/>
    <property type="match status" value="1"/>
</dbReference>
<dbReference type="Gene3D" id="3.30.450.80">
    <property type="entry name" value="Transcription factor LuxR-like, autoinducer-binding domain"/>
    <property type="match status" value="1"/>
</dbReference>
<evidence type="ECO:0000259" key="4">
    <source>
        <dbReference type="PROSITE" id="PS50043"/>
    </source>
</evidence>
<dbReference type="PRINTS" id="PR00038">
    <property type="entry name" value="HTHLUXR"/>
</dbReference>
<dbReference type="Pfam" id="PF00196">
    <property type="entry name" value="GerE"/>
    <property type="match status" value="1"/>
</dbReference>
<dbReference type="SMART" id="SM00421">
    <property type="entry name" value="HTH_LUXR"/>
    <property type="match status" value="1"/>
</dbReference>
<dbReference type="PROSITE" id="PS50043">
    <property type="entry name" value="HTH_LUXR_2"/>
    <property type="match status" value="1"/>
</dbReference>
<dbReference type="SUPFAM" id="SSF75516">
    <property type="entry name" value="Pheromone-binding domain of LuxR-like quorum-sensing transcription factors"/>
    <property type="match status" value="1"/>
</dbReference>
<dbReference type="Proteomes" id="UP000501648">
    <property type="component" value="Chromosome"/>
</dbReference>
<dbReference type="Gene3D" id="1.10.10.10">
    <property type="entry name" value="Winged helix-like DNA-binding domain superfamily/Winged helix DNA-binding domain"/>
    <property type="match status" value="1"/>
</dbReference>
<dbReference type="RefSeq" id="WP_017452124.1">
    <property type="nucleotide sequence ID" value="NZ_CP008956.1"/>
</dbReference>
<dbReference type="PANTHER" id="PTHR44688:SF16">
    <property type="entry name" value="DNA-BINDING TRANSCRIPTIONAL ACTIVATOR DEVR_DOSR"/>
    <property type="match status" value="1"/>
</dbReference>
<protein>
    <recommendedName>
        <fullName evidence="4">HTH luxR-type domain-containing protein</fullName>
    </recommendedName>
</protein>
<dbReference type="InterPro" id="IPR000792">
    <property type="entry name" value="Tscrpt_reg_LuxR_C"/>
</dbReference>
<dbReference type="SUPFAM" id="SSF46894">
    <property type="entry name" value="C-terminal effector domain of the bipartite response regulators"/>
    <property type="match status" value="1"/>
</dbReference>
<dbReference type="AlphaFoldDB" id="A0A6M3ZWJ4"/>
<feature type="domain" description="HTH luxR-type" evidence="4">
    <location>
        <begin position="170"/>
        <end position="235"/>
    </location>
</feature>
<reference evidence="5 6" key="1">
    <citation type="journal article" date="2012" name="J. Bacteriol.">
        <title>Genome sequence of the pathogenic Herbaspirillum seropedicae strain Os34, isolated from rice roots.</title>
        <authorList>
            <person name="Ye W."/>
            <person name="Ye S."/>
            <person name="Liu J."/>
            <person name="Chang S."/>
            <person name="Chen M."/>
            <person name="Zhu B."/>
            <person name="Guo L."/>
            <person name="An Q."/>
        </authorList>
    </citation>
    <scope>NUCLEOTIDE SEQUENCE [LARGE SCALE GENOMIC DNA]</scope>
    <source>
        <strain evidence="5 6">Os34</strain>
    </source>
</reference>
<dbReference type="InterPro" id="IPR036388">
    <property type="entry name" value="WH-like_DNA-bd_sf"/>
</dbReference>
<accession>A0A6M3ZWJ4</accession>
<dbReference type="InterPro" id="IPR005143">
    <property type="entry name" value="TF_LuxR_autoind-bd_dom"/>
</dbReference>
<keyword evidence="2" id="KW-0238">DNA-binding</keyword>
<evidence type="ECO:0000256" key="1">
    <source>
        <dbReference type="ARBA" id="ARBA00023015"/>
    </source>
</evidence>
<keyword evidence="3" id="KW-0804">Transcription</keyword>
<evidence type="ECO:0000313" key="5">
    <source>
        <dbReference type="EMBL" id="QJQ02583.1"/>
    </source>
</evidence>
<dbReference type="EMBL" id="CP008956">
    <property type="protein sequence ID" value="QJQ02583.1"/>
    <property type="molecule type" value="Genomic_DNA"/>
</dbReference>
<name>A0A6M3ZWJ4_9BURK</name>
<evidence type="ECO:0000313" key="6">
    <source>
        <dbReference type="Proteomes" id="UP000501648"/>
    </source>
</evidence>
<dbReference type="GO" id="GO:0006355">
    <property type="term" value="P:regulation of DNA-templated transcription"/>
    <property type="evidence" value="ECO:0007669"/>
    <property type="project" value="InterPro"/>
</dbReference>
<dbReference type="PANTHER" id="PTHR44688">
    <property type="entry name" value="DNA-BINDING TRANSCRIPTIONAL ACTIVATOR DEVR_DOSR"/>
    <property type="match status" value="1"/>
</dbReference>
<organism evidence="5 6">
    <name type="scientific">Herbaspirillum rubrisubalbicans Os34</name>
    <dbReference type="NCBI Taxonomy" id="1235827"/>
    <lineage>
        <taxon>Bacteria</taxon>
        <taxon>Pseudomonadati</taxon>
        <taxon>Pseudomonadota</taxon>
        <taxon>Betaproteobacteria</taxon>
        <taxon>Burkholderiales</taxon>
        <taxon>Oxalobacteraceae</taxon>
        <taxon>Herbaspirillum</taxon>
    </lineage>
</organism>
<dbReference type="Pfam" id="PF03472">
    <property type="entry name" value="Autoind_bind"/>
    <property type="match status" value="1"/>
</dbReference>
<evidence type="ECO:0000256" key="2">
    <source>
        <dbReference type="ARBA" id="ARBA00023125"/>
    </source>
</evidence>
<proteinExistence type="predicted"/>
<sequence length="245" mass="28033">MNSTHLWLKLNGPIDKSELRDMLLSLTMALGFEKVLLTVIPAVTSSHCAPLVLTNCDEHWARDHYKVRNDNSDPIFAHCRHHQQPLFWDEHYFSEAGHPLLYQEFARQGMRLGVSLPSHGPHGEMGALTMAMDTMEPIRNRQQHLMQCLPELALARDVFLEAAARLRDAQRGEPPKLSTREVECLKWHAAGKTSWEIGAILNVSESCINFHFANIRRKFNVSHRHEAMLKAVQWGLIRPGQILMH</sequence>
<evidence type="ECO:0000256" key="3">
    <source>
        <dbReference type="ARBA" id="ARBA00023163"/>
    </source>
</evidence>
<dbReference type="InterPro" id="IPR016032">
    <property type="entry name" value="Sig_transdc_resp-reg_C-effctor"/>
</dbReference>
<keyword evidence="1" id="KW-0805">Transcription regulation</keyword>
<dbReference type="InterPro" id="IPR036693">
    <property type="entry name" value="TF_LuxR_autoind-bd_dom_sf"/>
</dbReference>